<reference evidence="2" key="1">
    <citation type="submission" date="2021-02" db="EMBL/GenBank/DDBJ databases">
        <authorList>
            <person name="Nowell W R."/>
        </authorList>
    </citation>
    <scope>NUCLEOTIDE SEQUENCE</scope>
</reference>
<feature type="non-terminal residue" evidence="2">
    <location>
        <position position="1"/>
    </location>
</feature>
<dbReference type="Pfam" id="PF00270">
    <property type="entry name" value="DEAD"/>
    <property type="match status" value="1"/>
</dbReference>
<protein>
    <recommendedName>
        <fullName evidence="1">DEAD/DEAH-box helicase domain-containing protein</fullName>
    </recommendedName>
</protein>
<dbReference type="InterPro" id="IPR011545">
    <property type="entry name" value="DEAD/DEAH_box_helicase_dom"/>
</dbReference>
<evidence type="ECO:0000313" key="4">
    <source>
        <dbReference type="Proteomes" id="UP000681967"/>
    </source>
</evidence>
<evidence type="ECO:0000313" key="3">
    <source>
        <dbReference type="EMBL" id="CAF5037907.1"/>
    </source>
</evidence>
<feature type="domain" description="DEAD/DEAH-box helicase" evidence="1">
    <location>
        <begin position="5"/>
        <end position="60"/>
    </location>
</feature>
<comment type="caution">
    <text evidence="2">The sequence shown here is derived from an EMBL/GenBank/DDBJ whole genome shotgun (WGS) entry which is preliminary data.</text>
</comment>
<name>A0A8S3C8J5_9BILA</name>
<evidence type="ECO:0000313" key="2">
    <source>
        <dbReference type="EMBL" id="CAF4870602.1"/>
    </source>
</evidence>
<dbReference type="PANTHER" id="PTHR47958">
    <property type="entry name" value="ATP-DEPENDENT RNA HELICASE DBP3"/>
    <property type="match status" value="1"/>
</dbReference>
<proteinExistence type="predicted"/>
<dbReference type="Proteomes" id="UP000681720">
    <property type="component" value="Unassembled WGS sequence"/>
</dbReference>
<sequence>FDIPTPIQSIAWPILSQNRDLVGIASSGSGKTLAFILPLIFQLRKQSNDTSIAIILTSTR</sequence>
<dbReference type="EMBL" id="CAJOBJ010223308">
    <property type="protein sequence ID" value="CAF5037907.1"/>
    <property type="molecule type" value="Genomic_DNA"/>
</dbReference>
<dbReference type="InterPro" id="IPR027417">
    <property type="entry name" value="P-loop_NTPase"/>
</dbReference>
<dbReference type="SUPFAM" id="SSF52540">
    <property type="entry name" value="P-loop containing nucleoside triphosphate hydrolases"/>
    <property type="match status" value="1"/>
</dbReference>
<organism evidence="2 4">
    <name type="scientific">Rotaria magnacalcarata</name>
    <dbReference type="NCBI Taxonomy" id="392030"/>
    <lineage>
        <taxon>Eukaryota</taxon>
        <taxon>Metazoa</taxon>
        <taxon>Spiralia</taxon>
        <taxon>Gnathifera</taxon>
        <taxon>Rotifera</taxon>
        <taxon>Eurotatoria</taxon>
        <taxon>Bdelloidea</taxon>
        <taxon>Philodinida</taxon>
        <taxon>Philodinidae</taxon>
        <taxon>Rotaria</taxon>
    </lineage>
</organism>
<dbReference type="Gene3D" id="3.40.50.300">
    <property type="entry name" value="P-loop containing nucleotide triphosphate hydrolases"/>
    <property type="match status" value="1"/>
</dbReference>
<dbReference type="EMBL" id="CAJOBH010158557">
    <property type="protein sequence ID" value="CAF4870602.1"/>
    <property type="molecule type" value="Genomic_DNA"/>
</dbReference>
<evidence type="ECO:0000259" key="1">
    <source>
        <dbReference type="Pfam" id="PF00270"/>
    </source>
</evidence>
<dbReference type="GO" id="GO:0005524">
    <property type="term" value="F:ATP binding"/>
    <property type="evidence" value="ECO:0007669"/>
    <property type="project" value="InterPro"/>
</dbReference>
<feature type="non-terminal residue" evidence="2">
    <location>
        <position position="60"/>
    </location>
</feature>
<dbReference type="Proteomes" id="UP000681967">
    <property type="component" value="Unassembled WGS sequence"/>
</dbReference>
<dbReference type="AlphaFoldDB" id="A0A8S3C8J5"/>
<gene>
    <name evidence="2" type="ORF">BYL167_LOCUS50940</name>
    <name evidence="3" type="ORF">GIL414_LOCUS59259</name>
</gene>
<dbReference type="GO" id="GO:0003676">
    <property type="term" value="F:nucleic acid binding"/>
    <property type="evidence" value="ECO:0007669"/>
    <property type="project" value="InterPro"/>
</dbReference>
<accession>A0A8S3C8J5</accession>